<dbReference type="InterPro" id="IPR029056">
    <property type="entry name" value="Ribokinase-like"/>
</dbReference>
<evidence type="ECO:0000313" key="3">
    <source>
        <dbReference type="Proteomes" id="UP000318103"/>
    </source>
</evidence>
<dbReference type="EMBL" id="VFNX01000005">
    <property type="protein sequence ID" value="TQK79665.1"/>
    <property type="molecule type" value="Genomic_DNA"/>
</dbReference>
<dbReference type="AlphaFoldDB" id="A0A542SYI5"/>
<dbReference type="SUPFAM" id="SSF53613">
    <property type="entry name" value="Ribokinase-like"/>
    <property type="match status" value="1"/>
</dbReference>
<dbReference type="Gene3D" id="3.40.1190.20">
    <property type="match status" value="1"/>
</dbReference>
<evidence type="ECO:0000256" key="1">
    <source>
        <dbReference type="SAM" id="MobiDB-lite"/>
    </source>
</evidence>
<feature type="compositionally biased region" description="Basic residues" evidence="1">
    <location>
        <begin position="224"/>
        <end position="239"/>
    </location>
</feature>
<sequence length="350" mass="37832">MSTVNDFYLWAGRRQGRSHPSARGLRCGRRGGTGLAARWCGKCRPRHYAALVDVRFRPRIPAPARPATPTEPSGSDVRTEANLSRPRKENTDLRALWLCTRRPSAGRLSKSAHCTAAAPFFHCQPQQARAARALLNPTPPRRLACERTSGVARSRLPMIKESPPGRRTRSRGVALMTELGQFGGGGQALYDPVSASGASGTGPATIPAAPGPTRPADRPGARWKERRRPRRQGQQRGRRVALPGYHDRADRRPVAGPQALLVVVTDGAAGAHVFDARAARISRPGRRVAAVDTVGAGRAAGRRRTPPRSRRMRLPRPAAPAAGVRPAGFSRTDQASATAPKPCRRYSSRN</sequence>
<name>A0A542SYI5_9ACTN</name>
<protein>
    <submittedName>
        <fullName evidence="2">Uncharacterized protein</fullName>
    </submittedName>
</protein>
<reference evidence="2 3" key="1">
    <citation type="submission" date="2019-06" db="EMBL/GenBank/DDBJ databases">
        <title>Sequencing the genomes of 1000 actinobacteria strains.</title>
        <authorList>
            <person name="Klenk H.-P."/>
        </authorList>
    </citation>
    <scope>NUCLEOTIDE SEQUENCE [LARGE SCALE GENOMIC DNA]</scope>
    <source>
        <strain evidence="2 3">DSM 41929</strain>
    </source>
</reference>
<organism evidence="2 3">
    <name type="scientific">Streptomyces puniciscabiei</name>
    <dbReference type="NCBI Taxonomy" id="164348"/>
    <lineage>
        <taxon>Bacteria</taxon>
        <taxon>Bacillati</taxon>
        <taxon>Actinomycetota</taxon>
        <taxon>Actinomycetes</taxon>
        <taxon>Kitasatosporales</taxon>
        <taxon>Streptomycetaceae</taxon>
        <taxon>Streptomyces</taxon>
    </lineage>
</organism>
<feature type="compositionally biased region" description="Low complexity" evidence="1">
    <location>
        <begin position="315"/>
        <end position="328"/>
    </location>
</feature>
<feature type="region of interest" description="Disordered" evidence="1">
    <location>
        <begin position="193"/>
        <end position="253"/>
    </location>
</feature>
<feature type="compositionally biased region" description="Low complexity" evidence="1">
    <location>
        <begin position="197"/>
        <end position="208"/>
    </location>
</feature>
<feature type="region of interest" description="Disordered" evidence="1">
    <location>
        <begin position="294"/>
        <end position="350"/>
    </location>
</feature>
<feature type="compositionally biased region" description="Basic residues" evidence="1">
    <location>
        <begin position="300"/>
        <end position="314"/>
    </location>
</feature>
<proteinExistence type="predicted"/>
<gene>
    <name evidence="2" type="ORF">FB563_8008</name>
</gene>
<keyword evidence="3" id="KW-1185">Reference proteome</keyword>
<comment type="caution">
    <text evidence="2">The sequence shown here is derived from an EMBL/GenBank/DDBJ whole genome shotgun (WGS) entry which is preliminary data.</text>
</comment>
<feature type="region of interest" description="Disordered" evidence="1">
    <location>
        <begin position="60"/>
        <end position="86"/>
    </location>
</feature>
<dbReference type="Proteomes" id="UP000318103">
    <property type="component" value="Unassembled WGS sequence"/>
</dbReference>
<accession>A0A542SYI5</accession>
<evidence type="ECO:0000313" key="2">
    <source>
        <dbReference type="EMBL" id="TQK79665.1"/>
    </source>
</evidence>